<dbReference type="GO" id="GO:0009055">
    <property type="term" value="F:electron transfer activity"/>
    <property type="evidence" value="ECO:0007669"/>
    <property type="project" value="TreeGrafter"/>
</dbReference>
<dbReference type="PANTHER" id="PTHR30333:SF1">
    <property type="entry name" value="CYTOCHROME C-TYPE PROTEIN NAPC"/>
    <property type="match status" value="1"/>
</dbReference>
<keyword evidence="4" id="KW-1003">Cell membrane</keyword>
<comment type="PTM">
    <text evidence="12">Binds 4 heme groups per subunit.</text>
</comment>
<feature type="binding site" description="covalent" evidence="13">
    <location>
        <position position="48"/>
    </location>
    <ligand>
        <name>heme</name>
        <dbReference type="ChEBI" id="CHEBI:30413"/>
        <label>1</label>
    </ligand>
</feature>
<dbReference type="GO" id="GO:0020037">
    <property type="term" value="F:heme binding"/>
    <property type="evidence" value="ECO:0007669"/>
    <property type="project" value="InterPro"/>
</dbReference>
<evidence type="ECO:0000313" key="18">
    <source>
        <dbReference type="Proteomes" id="UP000218890"/>
    </source>
</evidence>
<feature type="binding site" description="covalent" evidence="13">
    <location>
        <position position="170"/>
    </location>
    <ligand>
        <name>heme</name>
        <dbReference type="ChEBI" id="CHEBI:30413"/>
        <label>4</label>
    </ligand>
</feature>
<dbReference type="InterPro" id="IPR005126">
    <property type="entry name" value="NapC/NirT_cyt_c_N"/>
</dbReference>
<keyword evidence="6 15" id="KW-0812">Transmembrane</keyword>
<accession>A0A0X8X9F8</accession>
<dbReference type="GO" id="GO:0009061">
    <property type="term" value="P:anaerobic respiration"/>
    <property type="evidence" value="ECO:0007669"/>
    <property type="project" value="TreeGrafter"/>
</dbReference>
<evidence type="ECO:0000256" key="11">
    <source>
        <dbReference type="ARBA" id="ARBA00023136"/>
    </source>
</evidence>
<dbReference type="InterPro" id="IPR036280">
    <property type="entry name" value="Multihaem_cyt_sf"/>
</dbReference>
<dbReference type="Gene3D" id="1.10.3820.10">
    <property type="entry name" value="Di-heme elbow motif domain"/>
    <property type="match status" value="1"/>
</dbReference>
<evidence type="ECO:0000259" key="16">
    <source>
        <dbReference type="Pfam" id="PF03264"/>
    </source>
</evidence>
<dbReference type="Pfam" id="PF03264">
    <property type="entry name" value="Cytochrom_NNT"/>
    <property type="match status" value="1"/>
</dbReference>
<dbReference type="PANTHER" id="PTHR30333">
    <property type="entry name" value="CYTOCHROME C-TYPE PROTEIN"/>
    <property type="match status" value="1"/>
</dbReference>
<evidence type="ECO:0000256" key="8">
    <source>
        <dbReference type="ARBA" id="ARBA00022982"/>
    </source>
</evidence>
<keyword evidence="3 12" id="KW-0813">Transport</keyword>
<evidence type="ECO:0000256" key="15">
    <source>
        <dbReference type="SAM" id="Phobius"/>
    </source>
</evidence>
<feature type="binding site" description="covalent" evidence="13">
    <location>
        <position position="139"/>
    </location>
    <ligand>
        <name>heme</name>
        <dbReference type="ChEBI" id="CHEBI:30413"/>
        <label>4</label>
    </ligand>
</feature>
<dbReference type="SUPFAM" id="SSF48695">
    <property type="entry name" value="Multiheme cytochromes"/>
    <property type="match status" value="1"/>
</dbReference>
<dbReference type="GO" id="GO:0005886">
    <property type="term" value="C:plasma membrane"/>
    <property type="evidence" value="ECO:0007669"/>
    <property type="project" value="UniProtKB-SubCell"/>
</dbReference>
<dbReference type="GO" id="GO:0046872">
    <property type="term" value="F:metal ion binding"/>
    <property type="evidence" value="ECO:0007669"/>
    <property type="project" value="UniProtKB-KW"/>
</dbReference>
<evidence type="ECO:0000256" key="6">
    <source>
        <dbReference type="ARBA" id="ARBA00022692"/>
    </source>
</evidence>
<dbReference type="GO" id="GO:0019333">
    <property type="term" value="P:denitrification pathway"/>
    <property type="evidence" value="ECO:0007669"/>
    <property type="project" value="InterPro"/>
</dbReference>
<dbReference type="InterPro" id="IPR051174">
    <property type="entry name" value="Cytochrome_c-type_ET"/>
</dbReference>
<evidence type="ECO:0000256" key="5">
    <source>
        <dbReference type="ARBA" id="ARBA00022617"/>
    </source>
</evidence>
<dbReference type="Proteomes" id="UP000218890">
    <property type="component" value="Chromosome"/>
</dbReference>
<feature type="binding site" evidence="13">
    <location>
        <position position="91"/>
    </location>
    <ligand>
        <name>a menaquinol</name>
        <dbReference type="ChEBI" id="CHEBI:18151"/>
    </ligand>
</feature>
<evidence type="ECO:0000256" key="1">
    <source>
        <dbReference type="ARBA" id="ARBA00004162"/>
    </source>
</evidence>
<protein>
    <recommendedName>
        <fullName evidence="12">Cytochrome c-type protein</fullName>
    </recommendedName>
</protein>
<keyword evidence="9 15" id="KW-1133">Transmembrane helix</keyword>
<comment type="subcellular location">
    <subcellularLocation>
        <location evidence="1">Cell membrane</location>
        <topology evidence="1">Single-pass membrane protein</topology>
    </subcellularLocation>
</comment>
<feature type="domain" description="NapC/NirT cytochrome c N-terminal" evidence="16">
    <location>
        <begin position="13"/>
        <end position="177"/>
    </location>
</feature>
<evidence type="ECO:0000256" key="10">
    <source>
        <dbReference type="ARBA" id="ARBA00023004"/>
    </source>
</evidence>
<comment type="cofactor">
    <cofactor evidence="13">
        <name>heme</name>
        <dbReference type="ChEBI" id="CHEBI:30413"/>
    </cofactor>
    <text evidence="13">Binds 4 heme groups per subunit.</text>
</comment>
<feature type="binding site" description="axial binding residue" evidence="14">
    <location>
        <position position="78"/>
    </location>
    <ligand>
        <name>heme</name>
        <dbReference type="ChEBI" id="CHEBI:30413"/>
        <label>2</label>
    </ligand>
    <ligandPart>
        <name>Fe</name>
        <dbReference type="ChEBI" id="CHEBI:18248"/>
    </ligandPart>
</feature>
<feature type="binding site" description="covalent" evidence="13">
    <location>
        <position position="136"/>
    </location>
    <ligand>
        <name>heme</name>
        <dbReference type="ChEBI" id="CHEBI:30413"/>
        <label>4</label>
    </ligand>
</feature>
<evidence type="ECO:0000256" key="14">
    <source>
        <dbReference type="PIRSR" id="PIRSR000013-2"/>
    </source>
</evidence>
<evidence type="ECO:0000256" key="13">
    <source>
        <dbReference type="PIRSR" id="PIRSR000013-1"/>
    </source>
</evidence>
<evidence type="ECO:0000256" key="12">
    <source>
        <dbReference type="PIRNR" id="PIRNR000013"/>
    </source>
</evidence>
<sequence length="181" mass="20083">MADERAGNRGVAAVLGFVAIGIVIGLIVAAGSATMVEVTNKTEYCVSCHIYDDLYEDYKQTAHYSNTTGFKAGCVDCHLPFDNWWNMVTTKADHGIGAMWKYYIGGVNTPEDLAERREELADSVFEWFQETNSKTCKSCHSPQRWNLDEQSSRAQQAHDGLDEDDGCIGCHRQDAAHPPTD</sequence>
<dbReference type="InterPro" id="IPR024717">
    <property type="entry name" value="NapC/NirT/NrfH"/>
</dbReference>
<keyword evidence="18" id="KW-1185">Reference proteome</keyword>
<keyword evidence="5 12" id="KW-0349">Heme</keyword>
<dbReference type="PIRSF" id="PIRSF000013">
    <property type="entry name" value="4_hem_cytochrm_NapC"/>
    <property type="match status" value="1"/>
</dbReference>
<evidence type="ECO:0000256" key="4">
    <source>
        <dbReference type="ARBA" id="ARBA00022475"/>
    </source>
</evidence>
<dbReference type="RefSeq" id="WP_162549398.1">
    <property type="nucleotide sequence ID" value="NZ_AP017372.2"/>
</dbReference>
<proteinExistence type="inferred from homology"/>
<dbReference type="EMBL" id="AP017372">
    <property type="protein sequence ID" value="BAU57929.2"/>
    <property type="molecule type" value="Genomic_DNA"/>
</dbReference>
<reference evidence="17" key="1">
    <citation type="submission" date="2016-02" db="EMBL/GenBank/DDBJ databases">
        <title>Halorhodospira halochloris DSM-1059 complete genome, version 2.</title>
        <authorList>
            <person name="Tsukatani Y."/>
        </authorList>
    </citation>
    <scope>NUCLEOTIDE SEQUENCE</scope>
    <source>
        <strain evidence="17">DSM 1059</strain>
    </source>
</reference>
<comment type="similarity">
    <text evidence="2">Belongs to the NapC/NirT/NrfH family.</text>
</comment>
<feature type="binding site" description="covalent" evidence="13">
    <location>
        <position position="74"/>
    </location>
    <ligand>
        <name>heme</name>
        <dbReference type="ChEBI" id="CHEBI:30413"/>
        <label>2</label>
    </ligand>
</feature>
<feature type="binding site" description="covalent" evidence="13">
    <location>
        <position position="45"/>
    </location>
    <ligand>
        <name>heme</name>
        <dbReference type="ChEBI" id="CHEBI:30413"/>
        <label>1</label>
    </ligand>
</feature>
<feature type="binding site" description="covalent" evidence="13">
    <location>
        <position position="77"/>
    </location>
    <ligand>
        <name>heme</name>
        <dbReference type="ChEBI" id="CHEBI:30413"/>
        <label>2</label>
    </ligand>
</feature>
<dbReference type="InterPro" id="IPR038266">
    <property type="entry name" value="NapC/NirT_cytc_sf"/>
</dbReference>
<keyword evidence="8 12" id="KW-0249">Electron transport</keyword>
<keyword evidence="7 12" id="KW-0479">Metal-binding</keyword>
<name>A0A0X8X9F8_HALHR</name>
<organism evidence="17 18">
    <name type="scientific">Halorhodospira halochloris</name>
    <name type="common">Ectothiorhodospira halochloris</name>
    <dbReference type="NCBI Taxonomy" id="1052"/>
    <lineage>
        <taxon>Bacteria</taxon>
        <taxon>Pseudomonadati</taxon>
        <taxon>Pseudomonadota</taxon>
        <taxon>Gammaproteobacteria</taxon>
        <taxon>Chromatiales</taxon>
        <taxon>Ectothiorhodospiraceae</taxon>
        <taxon>Halorhodospira</taxon>
    </lineage>
</organism>
<dbReference type="AlphaFoldDB" id="A0A0X8X9F8"/>
<gene>
    <name evidence="17" type="ORF">HH1059_12320</name>
</gene>
<dbReference type="KEGG" id="hhk:HH1059_12320"/>
<keyword evidence="10 12" id="KW-0408">Iron</keyword>
<evidence type="ECO:0000256" key="7">
    <source>
        <dbReference type="ARBA" id="ARBA00022723"/>
    </source>
</evidence>
<evidence type="ECO:0000256" key="3">
    <source>
        <dbReference type="ARBA" id="ARBA00022448"/>
    </source>
</evidence>
<evidence type="ECO:0000256" key="9">
    <source>
        <dbReference type="ARBA" id="ARBA00022989"/>
    </source>
</evidence>
<keyword evidence="11 15" id="KW-0472">Membrane</keyword>
<evidence type="ECO:0000313" key="17">
    <source>
        <dbReference type="EMBL" id="BAU57929.2"/>
    </source>
</evidence>
<feature type="binding site" description="axial binding residue" evidence="14">
    <location>
        <position position="171"/>
    </location>
    <ligand>
        <name>heme</name>
        <dbReference type="ChEBI" id="CHEBI:30413"/>
        <label>4</label>
    </ligand>
    <ligandPart>
        <name>Fe</name>
        <dbReference type="ChEBI" id="CHEBI:18248"/>
    </ligandPart>
</feature>
<feature type="binding site" description="covalent" evidence="13">
    <location>
        <position position="167"/>
    </location>
    <ligand>
        <name>heme</name>
        <dbReference type="ChEBI" id="CHEBI:30413"/>
        <label>4</label>
    </ligand>
</feature>
<feature type="binding site" description="axial binding residue" evidence="14">
    <location>
        <position position="140"/>
    </location>
    <ligand>
        <name>heme</name>
        <dbReference type="ChEBI" id="CHEBI:30413"/>
        <label>3</label>
    </ligand>
    <ligandPart>
        <name>Fe</name>
        <dbReference type="ChEBI" id="CHEBI:18248"/>
    </ligandPart>
</feature>
<feature type="transmembrane region" description="Helical" evidence="15">
    <location>
        <begin position="12"/>
        <end position="36"/>
    </location>
</feature>
<evidence type="ECO:0000256" key="2">
    <source>
        <dbReference type="ARBA" id="ARBA00007395"/>
    </source>
</evidence>